<organism evidence="2 3">
    <name type="scientific">Prorocentrum cordatum</name>
    <dbReference type="NCBI Taxonomy" id="2364126"/>
    <lineage>
        <taxon>Eukaryota</taxon>
        <taxon>Sar</taxon>
        <taxon>Alveolata</taxon>
        <taxon>Dinophyceae</taxon>
        <taxon>Prorocentrales</taxon>
        <taxon>Prorocentraceae</taxon>
        <taxon>Prorocentrum</taxon>
    </lineage>
</organism>
<comment type="caution">
    <text evidence="2">The sequence shown here is derived from an EMBL/GenBank/DDBJ whole genome shotgun (WGS) entry which is preliminary data.</text>
</comment>
<evidence type="ECO:0000256" key="1">
    <source>
        <dbReference type="SAM" id="MobiDB-lite"/>
    </source>
</evidence>
<feature type="region of interest" description="Disordered" evidence="1">
    <location>
        <begin position="343"/>
        <end position="468"/>
    </location>
</feature>
<feature type="region of interest" description="Disordered" evidence="1">
    <location>
        <begin position="266"/>
        <end position="311"/>
    </location>
</feature>
<name>A0ABN9SJT9_9DINO</name>
<dbReference type="EMBL" id="CAUYUJ010011547">
    <property type="protein sequence ID" value="CAK0832044.1"/>
    <property type="molecule type" value="Genomic_DNA"/>
</dbReference>
<feature type="region of interest" description="Disordered" evidence="1">
    <location>
        <begin position="133"/>
        <end position="163"/>
    </location>
</feature>
<reference evidence="2" key="1">
    <citation type="submission" date="2023-10" db="EMBL/GenBank/DDBJ databases">
        <authorList>
            <person name="Chen Y."/>
            <person name="Shah S."/>
            <person name="Dougan E. K."/>
            <person name="Thang M."/>
            <person name="Chan C."/>
        </authorList>
    </citation>
    <scope>NUCLEOTIDE SEQUENCE [LARGE SCALE GENOMIC DNA]</scope>
</reference>
<evidence type="ECO:0000313" key="3">
    <source>
        <dbReference type="Proteomes" id="UP001189429"/>
    </source>
</evidence>
<feature type="compositionally biased region" description="Low complexity" evidence="1">
    <location>
        <begin position="455"/>
        <end position="468"/>
    </location>
</feature>
<evidence type="ECO:0000313" key="2">
    <source>
        <dbReference type="EMBL" id="CAK0832044.1"/>
    </source>
</evidence>
<feature type="compositionally biased region" description="Low complexity" evidence="1">
    <location>
        <begin position="355"/>
        <end position="390"/>
    </location>
</feature>
<sequence length="468" mass="48757">MVVQASFDYEVRACVMSNACVNGRAPTQQHCGTAVFSSTHVLRCCATKQSNTWRSAGRGIMARSCVGFGVAVPFPRTCPKTARADMAALEAANSLKYRAQRSESHLKIMWCIRAHRPTLSNLPIFLGRVSATTTSARVKPGSSPSAPQTNSTRGRIDSGSSDPHLASDLHSRLQWWWPHASPAICLPGLITSRSSVAAPCPPHLPLQRAQAAPRSMSEHAALAVGHVLHDVADEEGPGLARPALLLDVAAVLPALLYSIPRYSSADGKRSQAPRAPNAPPGVGACGLGRRVSSADGKRSQAPTAPNAPPGVCASGLDRRVLPLLLHHLLVELFREPAWGGGGAAEARSCLPSSPPTFSSDSSTTSATMPFPSTSASTVAPSSPSACPASAGHQRAPDTKGRTGTSSALRTAGRRRLLGGCSRACAPRPSRLAPRQQPRAQHVLGAGPKAPRGEPRPALSAASPRAAAC</sequence>
<gene>
    <name evidence="2" type="ORF">PCOR1329_LOCUS30191</name>
</gene>
<accession>A0ABN9SJT9</accession>
<proteinExistence type="predicted"/>
<protein>
    <submittedName>
        <fullName evidence="2">Uncharacterized protein</fullName>
    </submittedName>
</protein>
<feature type="compositionally biased region" description="Polar residues" evidence="1">
    <location>
        <begin position="133"/>
        <end position="161"/>
    </location>
</feature>
<keyword evidence="3" id="KW-1185">Reference proteome</keyword>
<dbReference type="Proteomes" id="UP001189429">
    <property type="component" value="Unassembled WGS sequence"/>
</dbReference>